<keyword evidence="1" id="KW-0812">Transmembrane</keyword>
<keyword evidence="1" id="KW-1133">Transmembrane helix</keyword>
<protein>
    <submittedName>
        <fullName evidence="2">Uncharacterized protein</fullName>
    </submittedName>
</protein>
<proteinExistence type="predicted"/>
<dbReference type="EMBL" id="JAWDIP010000003">
    <property type="protein sequence ID" value="MDY0394425.1"/>
    <property type="molecule type" value="Genomic_DNA"/>
</dbReference>
<name>A0ABU5C5F6_9BACI</name>
<comment type="caution">
    <text evidence="2">The sequence shown here is derived from an EMBL/GenBank/DDBJ whole genome shotgun (WGS) entry which is preliminary data.</text>
</comment>
<keyword evidence="1" id="KW-0472">Membrane</keyword>
<accession>A0ABU5C5F6</accession>
<evidence type="ECO:0000256" key="1">
    <source>
        <dbReference type="SAM" id="Phobius"/>
    </source>
</evidence>
<evidence type="ECO:0000313" key="2">
    <source>
        <dbReference type="EMBL" id="MDY0394425.1"/>
    </source>
</evidence>
<gene>
    <name evidence="2" type="ORF">RWE15_08125</name>
</gene>
<organism evidence="2 3">
    <name type="scientific">Tigheibacillus halophilus</name>
    <dbReference type="NCBI Taxonomy" id="361280"/>
    <lineage>
        <taxon>Bacteria</taxon>
        <taxon>Bacillati</taxon>
        <taxon>Bacillota</taxon>
        <taxon>Bacilli</taxon>
        <taxon>Bacillales</taxon>
        <taxon>Bacillaceae</taxon>
        <taxon>Tigheibacillus</taxon>
    </lineage>
</organism>
<reference evidence="2 3" key="1">
    <citation type="submission" date="2023-10" db="EMBL/GenBank/DDBJ databases">
        <title>Virgibacillus halophilus 5B73C genome.</title>
        <authorList>
            <person name="Miliotis G."/>
            <person name="Sengupta P."/>
            <person name="Hameed A."/>
            <person name="Chuvochina M."/>
            <person name="Mcdonagh F."/>
            <person name="Simpson A.C."/>
            <person name="Singh N.K."/>
            <person name="Rekha P.D."/>
            <person name="Raman K."/>
            <person name="Hugenholtz P."/>
            <person name="Venkateswaran K."/>
        </authorList>
    </citation>
    <scope>NUCLEOTIDE SEQUENCE [LARGE SCALE GENOMIC DNA]</scope>
    <source>
        <strain evidence="2 3">5B73C</strain>
    </source>
</reference>
<dbReference type="Proteomes" id="UP001281447">
    <property type="component" value="Unassembled WGS sequence"/>
</dbReference>
<feature type="transmembrane region" description="Helical" evidence="1">
    <location>
        <begin position="7"/>
        <end position="27"/>
    </location>
</feature>
<keyword evidence="3" id="KW-1185">Reference proteome</keyword>
<sequence>MLFEKHGGVGFAGVAFAVMVLAVMFIIPPAFYPAPAHHDTVNAIRYSHFEENPDLVVDKVLDFVFENGKWSLADRYGQTSIVSYVGTIIEDEKPHEVTIEFYKLDDTKKFETDTIIVDGKKLDQASAKSFFGLYIWEIQAKVKQSGRIAAIKHFYKLYRIHSTPKKTIPFSLHSCNNKSTCNHVVSNGNDDE</sequence>
<evidence type="ECO:0000313" key="3">
    <source>
        <dbReference type="Proteomes" id="UP001281447"/>
    </source>
</evidence>